<evidence type="ECO:0000313" key="3">
    <source>
        <dbReference type="Proteomes" id="UP000314294"/>
    </source>
</evidence>
<organism evidence="2 3">
    <name type="scientific">Liparis tanakae</name>
    <name type="common">Tanaka's snailfish</name>
    <dbReference type="NCBI Taxonomy" id="230148"/>
    <lineage>
        <taxon>Eukaryota</taxon>
        <taxon>Metazoa</taxon>
        <taxon>Chordata</taxon>
        <taxon>Craniata</taxon>
        <taxon>Vertebrata</taxon>
        <taxon>Euteleostomi</taxon>
        <taxon>Actinopterygii</taxon>
        <taxon>Neopterygii</taxon>
        <taxon>Teleostei</taxon>
        <taxon>Neoteleostei</taxon>
        <taxon>Acanthomorphata</taxon>
        <taxon>Eupercaria</taxon>
        <taxon>Perciformes</taxon>
        <taxon>Cottioidei</taxon>
        <taxon>Cottales</taxon>
        <taxon>Liparidae</taxon>
        <taxon>Liparis</taxon>
    </lineage>
</organism>
<feature type="region of interest" description="Disordered" evidence="1">
    <location>
        <begin position="163"/>
        <end position="187"/>
    </location>
</feature>
<keyword evidence="3" id="KW-1185">Reference proteome</keyword>
<sequence length="187" mass="20795">MPYRGDVELIGTHLTALNSDPQRERGHEVKAEGNSANCAAVPPAGARAAGSLPRPVLTDVPRIRFCHLKTHRGGTLQTFFTGPRRGRGIVPLLTVPSSAVLMNDYSSDISNGVRSNLPPKKEIKGRLPVVGTSPPHPHEYTMSRAWEPDNRWFWSFIDGRPRGDGGICKREDKRRDWIQKSPQKDEL</sequence>
<reference evidence="2 3" key="1">
    <citation type="submission" date="2019-03" db="EMBL/GenBank/DDBJ databases">
        <title>First draft genome of Liparis tanakae, snailfish: a comprehensive survey of snailfish specific genes.</title>
        <authorList>
            <person name="Kim W."/>
            <person name="Song I."/>
            <person name="Jeong J.-H."/>
            <person name="Kim D."/>
            <person name="Kim S."/>
            <person name="Ryu S."/>
            <person name="Song J.Y."/>
            <person name="Lee S.K."/>
        </authorList>
    </citation>
    <scope>NUCLEOTIDE SEQUENCE [LARGE SCALE GENOMIC DNA]</scope>
    <source>
        <tissue evidence="2">Muscle</tissue>
    </source>
</reference>
<evidence type="ECO:0000313" key="2">
    <source>
        <dbReference type="EMBL" id="TNN79805.1"/>
    </source>
</evidence>
<proteinExistence type="predicted"/>
<accession>A0A4Z2IPI7</accession>
<dbReference type="Proteomes" id="UP000314294">
    <property type="component" value="Unassembled WGS sequence"/>
</dbReference>
<dbReference type="EMBL" id="SRLO01000060">
    <property type="protein sequence ID" value="TNN79805.1"/>
    <property type="molecule type" value="Genomic_DNA"/>
</dbReference>
<comment type="caution">
    <text evidence="2">The sequence shown here is derived from an EMBL/GenBank/DDBJ whole genome shotgun (WGS) entry which is preliminary data.</text>
</comment>
<evidence type="ECO:0000256" key="1">
    <source>
        <dbReference type="SAM" id="MobiDB-lite"/>
    </source>
</evidence>
<dbReference type="AlphaFoldDB" id="A0A4Z2IPI7"/>
<gene>
    <name evidence="2" type="ORF">EYF80_009842</name>
</gene>
<protein>
    <submittedName>
        <fullName evidence="2">Uncharacterized protein</fullName>
    </submittedName>
</protein>
<name>A0A4Z2IPI7_9TELE</name>